<evidence type="ECO:0000313" key="3">
    <source>
        <dbReference type="EMBL" id="PPQ76736.1"/>
    </source>
</evidence>
<feature type="region of interest" description="Disordered" evidence="1">
    <location>
        <begin position="109"/>
        <end position="143"/>
    </location>
</feature>
<organism evidence="3 4">
    <name type="scientific">Panaeolus cyanescens</name>
    <dbReference type="NCBI Taxonomy" id="181874"/>
    <lineage>
        <taxon>Eukaryota</taxon>
        <taxon>Fungi</taxon>
        <taxon>Dikarya</taxon>
        <taxon>Basidiomycota</taxon>
        <taxon>Agaricomycotina</taxon>
        <taxon>Agaricomycetes</taxon>
        <taxon>Agaricomycetidae</taxon>
        <taxon>Agaricales</taxon>
        <taxon>Agaricineae</taxon>
        <taxon>Galeropsidaceae</taxon>
        <taxon>Panaeolus</taxon>
    </lineage>
</organism>
<accession>A0A409WE25</accession>
<sequence>MQFTSITHIALVLVVSLTSVLASPVADANEARQIKPPPSSSSYFGDYCHTSQNSIALEHHTLPMSLNTGPTPVPYTHIKAASSTSSSSSSTSTVKNITITSTDPEFIYTQNQSSLQAPKPADGGNIWGSRRLQGREWKDSPPV</sequence>
<feature type="compositionally biased region" description="Basic and acidic residues" evidence="1">
    <location>
        <begin position="133"/>
        <end position="143"/>
    </location>
</feature>
<feature type="signal peptide" evidence="2">
    <location>
        <begin position="1"/>
        <end position="22"/>
    </location>
</feature>
<dbReference type="EMBL" id="NHTK01005538">
    <property type="protein sequence ID" value="PPQ76736.1"/>
    <property type="molecule type" value="Genomic_DNA"/>
</dbReference>
<name>A0A409WE25_9AGAR</name>
<protein>
    <submittedName>
        <fullName evidence="3">Uncharacterized protein</fullName>
    </submittedName>
</protein>
<keyword evidence="4" id="KW-1185">Reference proteome</keyword>
<feature type="chain" id="PRO_5019481989" evidence="2">
    <location>
        <begin position="23"/>
        <end position="143"/>
    </location>
</feature>
<evidence type="ECO:0000256" key="2">
    <source>
        <dbReference type="SAM" id="SignalP"/>
    </source>
</evidence>
<dbReference type="InParanoid" id="A0A409WE25"/>
<dbReference type="Proteomes" id="UP000284842">
    <property type="component" value="Unassembled WGS sequence"/>
</dbReference>
<dbReference type="AlphaFoldDB" id="A0A409WE25"/>
<comment type="caution">
    <text evidence="3">The sequence shown here is derived from an EMBL/GenBank/DDBJ whole genome shotgun (WGS) entry which is preliminary data.</text>
</comment>
<evidence type="ECO:0000313" key="4">
    <source>
        <dbReference type="Proteomes" id="UP000284842"/>
    </source>
</evidence>
<proteinExistence type="predicted"/>
<evidence type="ECO:0000256" key="1">
    <source>
        <dbReference type="SAM" id="MobiDB-lite"/>
    </source>
</evidence>
<reference evidence="3 4" key="1">
    <citation type="journal article" date="2018" name="Evol. Lett.">
        <title>Horizontal gene cluster transfer increased hallucinogenic mushroom diversity.</title>
        <authorList>
            <person name="Reynolds H.T."/>
            <person name="Vijayakumar V."/>
            <person name="Gluck-Thaler E."/>
            <person name="Korotkin H.B."/>
            <person name="Matheny P.B."/>
            <person name="Slot J.C."/>
        </authorList>
    </citation>
    <scope>NUCLEOTIDE SEQUENCE [LARGE SCALE GENOMIC DNA]</scope>
    <source>
        <strain evidence="3 4">2629</strain>
    </source>
</reference>
<gene>
    <name evidence="3" type="ORF">CVT24_012458</name>
</gene>
<keyword evidence="2" id="KW-0732">Signal</keyword>